<accession>A0AA38PVI2</accession>
<evidence type="ECO:0000313" key="1">
    <source>
        <dbReference type="EMBL" id="KAJ3982337.1"/>
    </source>
</evidence>
<dbReference type="EMBL" id="MU802066">
    <property type="protein sequence ID" value="KAJ3982337.1"/>
    <property type="molecule type" value="Genomic_DNA"/>
</dbReference>
<dbReference type="AlphaFoldDB" id="A0AA38PVI2"/>
<proteinExistence type="predicted"/>
<protein>
    <submittedName>
        <fullName evidence="1">Uncharacterized protein</fullName>
    </submittedName>
</protein>
<name>A0AA38PVI2_9AGAR</name>
<evidence type="ECO:0000313" key="2">
    <source>
        <dbReference type="Proteomes" id="UP001163850"/>
    </source>
</evidence>
<organism evidence="1 2">
    <name type="scientific">Lentinula detonsa</name>
    <dbReference type="NCBI Taxonomy" id="2804962"/>
    <lineage>
        <taxon>Eukaryota</taxon>
        <taxon>Fungi</taxon>
        <taxon>Dikarya</taxon>
        <taxon>Basidiomycota</taxon>
        <taxon>Agaricomycotina</taxon>
        <taxon>Agaricomycetes</taxon>
        <taxon>Agaricomycetidae</taxon>
        <taxon>Agaricales</taxon>
        <taxon>Marasmiineae</taxon>
        <taxon>Omphalotaceae</taxon>
        <taxon>Lentinula</taxon>
    </lineage>
</organism>
<reference evidence="1" key="1">
    <citation type="submission" date="2022-08" db="EMBL/GenBank/DDBJ databases">
        <authorList>
            <consortium name="DOE Joint Genome Institute"/>
            <person name="Min B."/>
            <person name="Riley R."/>
            <person name="Sierra-Patev S."/>
            <person name="Naranjo-Ortiz M."/>
            <person name="Looney B."/>
            <person name="Konkel Z."/>
            <person name="Slot J.C."/>
            <person name="Sakamoto Y."/>
            <person name="Steenwyk J.L."/>
            <person name="Rokas A."/>
            <person name="Carro J."/>
            <person name="Camarero S."/>
            <person name="Ferreira P."/>
            <person name="Molpeceres G."/>
            <person name="Ruiz-Duenas F.J."/>
            <person name="Serrano A."/>
            <person name="Henrissat B."/>
            <person name="Drula E."/>
            <person name="Hughes K.W."/>
            <person name="Mata J.L."/>
            <person name="Ishikawa N.K."/>
            <person name="Vargas-Isla R."/>
            <person name="Ushijima S."/>
            <person name="Smith C.A."/>
            <person name="Ahrendt S."/>
            <person name="Andreopoulos W."/>
            <person name="He G."/>
            <person name="Labutti K."/>
            <person name="Lipzen A."/>
            <person name="Ng V."/>
            <person name="Sandor L."/>
            <person name="Barry K."/>
            <person name="Martinez A.T."/>
            <person name="Xiao Y."/>
            <person name="Gibbons J.G."/>
            <person name="Terashima K."/>
            <person name="Hibbett D.S."/>
            <person name="Grigoriev I.V."/>
        </authorList>
    </citation>
    <scope>NUCLEOTIDE SEQUENCE</scope>
    <source>
        <strain evidence="1">TFB7829</strain>
    </source>
</reference>
<dbReference type="Proteomes" id="UP001163850">
    <property type="component" value="Unassembled WGS sequence"/>
</dbReference>
<comment type="caution">
    <text evidence="1">The sequence shown here is derived from an EMBL/GenBank/DDBJ whole genome shotgun (WGS) entry which is preliminary data.</text>
</comment>
<feature type="non-terminal residue" evidence="1">
    <location>
        <position position="1"/>
    </location>
</feature>
<sequence length="58" mass="6722">VLLINFLVSFARRARHFIDGYNKGLDGKMAAWATRKYRGHRILPEGIMKEFSEQTDPV</sequence>
<gene>
    <name evidence="1" type="ORF">F5890DRAFT_1415953</name>
</gene>